<gene>
    <name evidence="11" type="ORF">DCAF_LOCUS14273</name>
</gene>
<feature type="domain" description="Apple" evidence="10">
    <location>
        <begin position="719"/>
        <end position="803"/>
    </location>
</feature>
<feature type="domain" description="Protein kinase" evidence="9">
    <location>
        <begin position="885"/>
        <end position="1069"/>
    </location>
</feature>
<protein>
    <submittedName>
        <fullName evidence="11">Uncharacterized protein</fullName>
    </submittedName>
</protein>
<evidence type="ECO:0000259" key="10">
    <source>
        <dbReference type="PROSITE" id="PS50948"/>
    </source>
</evidence>
<evidence type="ECO:0000256" key="7">
    <source>
        <dbReference type="PROSITE-ProRule" id="PRU10141"/>
    </source>
</evidence>
<dbReference type="InterPro" id="IPR002885">
    <property type="entry name" value="PPR_rpt"/>
</dbReference>
<dbReference type="PANTHER" id="PTHR47976:SF15">
    <property type="entry name" value="G-TYPE LECTIN S-RECEPTOR-LIKE SERINE_THREONINE-PROTEIN KINASE RLK1"/>
    <property type="match status" value="1"/>
</dbReference>
<dbReference type="InterPro" id="IPR011990">
    <property type="entry name" value="TPR-like_helical_dom_sf"/>
</dbReference>
<evidence type="ECO:0000256" key="1">
    <source>
        <dbReference type="ARBA" id="ARBA00022536"/>
    </source>
</evidence>
<dbReference type="Pfam" id="PF08276">
    <property type="entry name" value="PAN_2"/>
    <property type="match status" value="1"/>
</dbReference>
<feature type="binding site" evidence="7">
    <location>
        <position position="916"/>
    </location>
    <ligand>
        <name>ATP</name>
        <dbReference type="ChEBI" id="CHEBI:30616"/>
    </ligand>
</feature>
<keyword evidence="7" id="KW-0547">Nucleotide-binding</keyword>
<comment type="caution">
    <text evidence="11">The sequence shown here is derived from an EMBL/GenBank/DDBJ whole genome shotgun (WGS) entry which is preliminary data.</text>
</comment>
<dbReference type="InterPro" id="IPR000719">
    <property type="entry name" value="Prot_kinase_dom"/>
</dbReference>
<dbReference type="Proteomes" id="UP001314170">
    <property type="component" value="Unassembled WGS sequence"/>
</dbReference>
<dbReference type="PROSITE" id="PS00107">
    <property type="entry name" value="PROTEIN_KINASE_ATP"/>
    <property type="match status" value="1"/>
</dbReference>
<evidence type="ECO:0000256" key="8">
    <source>
        <dbReference type="SAM" id="MobiDB-lite"/>
    </source>
</evidence>
<dbReference type="GO" id="GO:0005524">
    <property type="term" value="F:ATP binding"/>
    <property type="evidence" value="ECO:0007669"/>
    <property type="project" value="UniProtKB-UniRule"/>
</dbReference>
<evidence type="ECO:0000313" key="12">
    <source>
        <dbReference type="Proteomes" id="UP001314170"/>
    </source>
</evidence>
<proteinExistence type="predicted"/>
<evidence type="ECO:0000313" key="11">
    <source>
        <dbReference type="EMBL" id="CAK7339223.1"/>
    </source>
</evidence>
<keyword evidence="2" id="KW-0732">Signal</keyword>
<dbReference type="PANTHER" id="PTHR47976">
    <property type="entry name" value="G-TYPE LECTIN S-RECEPTOR-LIKE SERINE/THREONINE-PROTEIN KINASE SD2-5"/>
    <property type="match status" value="1"/>
</dbReference>
<dbReference type="SUPFAM" id="SSF56112">
    <property type="entry name" value="Protein kinase-like (PK-like)"/>
    <property type="match status" value="1"/>
</dbReference>
<evidence type="ECO:0000256" key="4">
    <source>
        <dbReference type="ARBA" id="ARBA00023157"/>
    </source>
</evidence>
<feature type="region of interest" description="Disordered" evidence="8">
    <location>
        <begin position="1"/>
        <end position="26"/>
    </location>
</feature>
<feature type="compositionally biased region" description="Low complexity" evidence="8">
    <location>
        <begin position="319"/>
        <end position="335"/>
    </location>
</feature>
<keyword evidence="7" id="KW-0067">ATP-binding</keyword>
<evidence type="ECO:0000256" key="5">
    <source>
        <dbReference type="ARBA" id="ARBA00023180"/>
    </source>
</evidence>
<evidence type="ECO:0000256" key="3">
    <source>
        <dbReference type="ARBA" id="ARBA00022737"/>
    </source>
</evidence>
<dbReference type="Pfam" id="PF07714">
    <property type="entry name" value="PK_Tyr_Ser-Thr"/>
    <property type="match status" value="2"/>
</dbReference>
<feature type="compositionally biased region" description="Low complexity" evidence="8">
    <location>
        <begin position="1"/>
        <end position="16"/>
    </location>
</feature>
<reference evidence="11 12" key="1">
    <citation type="submission" date="2024-01" db="EMBL/GenBank/DDBJ databases">
        <authorList>
            <person name="Waweru B."/>
        </authorList>
    </citation>
    <scope>NUCLEOTIDE SEQUENCE [LARGE SCALE GENOMIC DNA]</scope>
</reference>
<dbReference type="CDD" id="cd01098">
    <property type="entry name" value="PAN_AP_plant"/>
    <property type="match status" value="1"/>
</dbReference>
<dbReference type="GO" id="GO:0004672">
    <property type="term" value="F:protein kinase activity"/>
    <property type="evidence" value="ECO:0007669"/>
    <property type="project" value="InterPro"/>
</dbReference>
<dbReference type="AlphaFoldDB" id="A0AAV1RUT3"/>
<evidence type="ECO:0000259" key="9">
    <source>
        <dbReference type="PROSITE" id="PS50011"/>
    </source>
</evidence>
<dbReference type="PROSITE" id="PS50948">
    <property type="entry name" value="PAN"/>
    <property type="match status" value="1"/>
</dbReference>
<keyword evidence="12" id="KW-1185">Reference proteome</keyword>
<sequence length="1069" mass="118742">MLVSVSSLSSNVNKSSGANKDPQKAVETSLIKAPPSLSNPIHNKDGYFKFYGKKAYDKELQMLTFQITIRPLELSPPVNRAFIALRGRPAFPIPQVPFEAVLRSTHLRSQVQHFDERFLVEESNRLIGWPCYPLRKHSTFDIQKVQPHDGLQPAIGSEIKSSDFVEKQTGKENFVPAMQSHGSQKCEEPVKEGIKSKSSAASERNVKGPRFSATIVLALQAPSTQPELVEVQSISHGKKVFRRQRELPLKKKPKSWKLEIETKQAEMEEAADLKSNGMEESAGVKLNGMEEAFNNHDAEMEEAAAVKPDRSSQTSTRTNSVLNSESSNSSTYDSNGLRKDDDKLMETATLHDEELNRKRGRPQKDSAWTEANAEDCKAALFDEMPMRDTVSWNIMMSGFLKERSFDAGFGFFKQMQSLSFYRLDQATFTTFLSASSMAGELDQESKMIQLQYPTDPNAYKILEEIGGGGGAKFVCTVCLFLWWICIAKGNGACGIASAFSEGAVMDPRGNVSVGASITAADDSPSRPSSSGEFAFGFRKGSKVQLTADGGLVLADPQGNPMWTSGISLGAVSSGAMNDTGILVLQNRNSDRLWESFHHPTDTLLPTQIMETEEVVSSRRTETNFSTGRFQLYFQPDGNLVLNSINLPTKIRYNPPFYATGTNDASNSSNSGYQLIFNEATLNFEGVFTQYVYPKTSTPNRSWSPNDERGNCIPDFKLSCKDDGQNSTEGMYDFVELRNVDYPSSDAEHLKPHNEEQCRKACLNDCLCAAVIFSGNNCWKKKLPVSNGRRDSTFNGKTLIKFRKGYIPSVAPGLQIPETKSKWDIKVVTGIVLWGSSVFVNCIFVGIFSLCSSFTYRNNAVNVREGNNVETNLGSFTYKELTKATEDFKDKLGRGAFGVVYKGAIQTGFTNFIAVKKLDGVARDGEKEFKAEVNVIGQTHHKNLSETKTAIRETKGYVAPEWFRSIPVNVKVDVYSFGVMLLEIICFVEEAHGALDALIEDDIEAMTEESTLERLLKVAIWCIQENPSLRPTMRKVTRMLEGLVEVPVLPHPYPFSEVSSKTIDDSLYFN</sequence>
<dbReference type="PROSITE" id="PS50011">
    <property type="entry name" value="PROTEIN_KINASE_DOM"/>
    <property type="match status" value="1"/>
</dbReference>
<dbReference type="InterPro" id="IPR001480">
    <property type="entry name" value="Bulb-type_lectin_dom"/>
</dbReference>
<dbReference type="InterPro" id="IPR036426">
    <property type="entry name" value="Bulb-type_lectin_dom_sf"/>
</dbReference>
<dbReference type="Pfam" id="PF01453">
    <property type="entry name" value="B_lectin"/>
    <property type="match status" value="1"/>
</dbReference>
<dbReference type="InterPro" id="IPR011009">
    <property type="entry name" value="Kinase-like_dom_sf"/>
</dbReference>
<keyword evidence="1" id="KW-0245">EGF-like domain</keyword>
<dbReference type="Gene3D" id="3.30.200.20">
    <property type="entry name" value="Phosphorylase Kinase, domain 1"/>
    <property type="match status" value="1"/>
</dbReference>
<evidence type="ECO:0000256" key="2">
    <source>
        <dbReference type="ARBA" id="ARBA00022729"/>
    </source>
</evidence>
<dbReference type="Gene3D" id="1.25.40.10">
    <property type="entry name" value="Tetratricopeptide repeat domain"/>
    <property type="match status" value="1"/>
</dbReference>
<dbReference type="SUPFAM" id="SSF51110">
    <property type="entry name" value="alpha-D-mannose-specific plant lectins"/>
    <property type="match status" value="1"/>
</dbReference>
<dbReference type="InterPro" id="IPR003609">
    <property type="entry name" value="Pan_app"/>
</dbReference>
<feature type="compositionally biased region" description="Basic and acidic residues" evidence="8">
    <location>
        <begin position="336"/>
        <end position="357"/>
    </location>
</feature>
<organism evidence="11 12">
    <name type="scientific">Dovyalis caffra</name>
    <dbReference type="NCBI Taxonomy" id="77055"/>
    <lineage>
        <taxon>Eukaryota</taxon>
        <taxon>Viridiplantae</taxon>
        <taxon>Streptophyta</taxon>
        <taxon>Embryophyta</taxon>
        <taxon>Tracheophyta</taxon>
        <taxon>Spermatophyta</taxon>
        <taxon>Magnoliopsida</taxon>
        <taxon>eudicotyledons</taxon>
        <taxon>Gunneridae</taxon>
        <taxon>Pentapetalae</taxon>
        <taxon>rosids</taxon>
        <taxon>fabids</taxon>
        <taxon>Malpighiales</taxon>
        <taxon>Salicaceae</taxon>
        <taxon>Flacourtieae</taxon>
        <taxon>Dovyalis</taxon>
    </lineage>
</organism>
<dbReference type="PROSITE" id="PS51375">
    <property type="entry name" value="PPR"/>
    <property type="match status" value="1"/>
</dbReference>
<name>A0AAV1RUT3_9ROSI</name>
<dbReference type="NCBIfam" id="TIGR00756">
    <property type="entry name" value="PPR"/>
    <property type="match status" value="1"/>
</dbReference>
<accession>A0AAV1RUT3</accession>
<dbReference type="InterPro" id="IPR017441">
    <property type="entry name" value="Protein_kinase_ATP_BS"/>
</dbReference>
<feature type="repeat" description="PPR" evidence="6">
    <location>
        <begin position="388"/>
        <end position="422"/>
    </location>
</feature>
<dbReference type="InterPro" id="IPR001245">
    <property type="entry name" value="Ser-Thr/Tyr_kinase_cat_dom"/>
</dbReference>
<dbReference type="Gene3D" id="1.10.510.10">
    <property type="entry name" value="Transferase(Phosphotransferase) domain 1"/>
    <property type="match status" value="1"/>
</dbReference>
<feature type="region of interest" description="Disordered" evidence="8">
    <location>
        <begin position="301"/>
        <end position="369"/>
    </location>
</feature>
<keyword evidence="4" id="KW-1015">Disulfide bond</keyword>
<dbReference type="InterPro" id="IPR051343">
    <property type="entry name" value="G-type_lectin_kinases/EP1-like"/>
</dbReference>
<keyword evidence="5" id="KW-0325">Glycoprotein</keyword>
<dbReference type="Gene3D" id="2.90.10.10">
    <property type="entry name" value="Bulb-type lectin domain"/>
    <property type="match status" value="2"/>
</dbReference>
<dbReference type="EMBL" id="CAWUPB010001157">
    <property type="protein sequence ID" value="CAK7339223.1"/>
    <property type="molecule type" value="Genomic_DNA"/>
</dbReference>
<evidence type="ECO:0000256" key="6">
    <source>
        <dbReference type="PROSITE-ProRule" id="PRU00708"/>
    </source>
</evidence>
<keyword evidence="3" id="KW-0677">Repeat</keyword>